<keyword evidence="4" id="KW-0175">Coiled coil</keyword>
<name>A0A1V9FNM0_9BACT</name>
<dbReference type="InterPro" id="IPR036286">
    <property type="entry name" value="LexA/Signal_pep-like_sf"/>
</dbReference>
<evidence type="ECO:0000313" key="7">
    <source>
        <dbReference type="Proteomes" id="UP000192796"/>
    </source>
</evidence>
<evidence type="ECO:0000313" key="6">
    <source>
        <dbReference type="EMBL" id="OQP59907.1"/>
    </source>
</evidence>
<keyword evidence="2" id="KW-0238">DNA-binding</keyword>
<dbReference type="Proteomes" id="UP000192796">
    <property type="component" value="Unassembled WGS sequence"/>
</dbReference>
<proteinExistence type="predicted"/>
<dbReference type="PANTHER" id="PTHR40661:SF1">
    <property type="entry name" value="HTH CRO_C1-TYPE DOMAIN-CONTAINING PROTEIN"/>
    <property type="match status" value="1"/>
</dbReference>
<dbReference type="Gene3D" id="1.10.260.40">
    <property type="entry name" value="lambda repressor-like DNA-binding domains"/>
    <property type="match status" value="1"/>
</dbReference>
<comment type="caution">
    <text evidence="6">The sequence shown here is derived from an EMBL/GenBank/DDBJ whole genome shotgun (WGS) entry which is preliminary data.</text>
</comment>
<dbReference type="SUPFAM" id="SSF47413">
    <property type="entry name" value="lambda repressor-like DNA-binding domains"/>
    <property type="match status" value="1"/>
</dbReference>
<evidence type="ECO:0000256" key="4">
    <source>
        <dbReference type="SAM" id="Coils"/>
    </source>
</evidence>
<accession>A0A1V9FNM0</accession>
<reference evidence="6 7" key="1">
    <citation type="submission" date="2016-03" db="EMBL/GenBank/DDBJ databases">
        <title>Niastella vici sp. nov., isolated from farmland soil.</title>
        <authorList>
            <person name="Chen L."/>
            <person name="Wang D."/>
            <person name="Yang S."/>
            <person name="Wang G."/>
        </authorList>
    </citation>
    <scope>NUCLEOTIDE SEQUENCE [LARGE SCALE GENOMIC DNA]</scope>
    <source>
        <strain evidence="6 7">DJ57</strain>
    </source>
</reference>
<dbReference type="SUPFAM" id="SSF51306">
    <property type="entry name" value="LexA/Signal peptidase"/>
    <property type="match status" value="1"/>
</dbReference>
<dbReference type="InterPro" id="IPR039418">
    <property type="entry name" value="LexA-like"/>
</dbReference>
<keyword evidence="1" id="KW-0805">Transcription regulation</keyword>
<dbReference type="CDD" id="cd00093">
    <property type="entry name" value="HTH_XRE"/>
    <property type="match status" value="1"/>
</dbReference>
<organism evidence="6 7">
    <name type="scientific">Niastella vici</name>
    <dbReference type="NCBI Taxonomy" id="1703345"/>
    <lineage>
        <taxon>Bacteria</taxon>
        <taxon>Pseudomonadati</taxon>
        <taxon>Bacteroidota</taxon>
        <taxon>Chitinophagia</taxon>
        <taxon>Chitinophagales</taxon>
        <taxon>Chitinophagaceae</taxon>
        <taxon>Niastella</taxon>
    </lineage>
</organism>
<dbReference type="AlphaFoldDB" id="A0A1V9FNM0"/>
<sequence length="264" mass="30816">MYWKPGQWTGLQLNPVLLIFCKELHYLLQVKRICWLTLVALNYNSMDYHIGQRLKAFRERSKMKMPFIAALTGIAKETLYKWEKGTKPSDLNDYFKLKAYLDKLENKLEEEQLEIENQKPATLRLPLNRNRLPVPQTEGKALAGTITFHNNEPELIVDRINAPFLGPVEGVIEVTGESMAPTFINGCRVGIIRLNDYRILDWGLHYYLIDKNWQGIVRRIYQGETDNSLRLVSDNPDQEKFPPIHRQWTQIEAIFRVIAGILKY</sequence>
<keyword evidence="7" id="KW-1185">Reference proteome</keyword>
<dbReference type="GO" id="GO:0003677">
    <property type="term" value="F:DNA binding"/>
    <property type="evidence" value="ECO:0007669"/>
    <property type="project" value="UniProtKB-KW"/>
</dbReference>
<dbReference type="Gene3D" id="2.10.109.10">
    <property type="entry name" value="Umud Fragment, subunit A"/>
    <property type="match status" value="1"/>
</dbReference>
<dbReference type="EMBL" id="LVYD01000072">
    <property type="protein sequence ID" value="OQP59907.1"/>
    <property type="molecule type" value="Genomic_DNA"/>
</dbReference>
<feature type="coiled-coil region" evidence="4">
    <location>
        <begin position="94"/>
        <end position="121"/>
    </location>
</feature>
<protein>
    <recommendedName>
        <fullName evidence="5">Peptidase S24/S26A/S26B/S26C domain-containing protein</fullName>
    </recommendedName>
</protein>
<dbReference type="PANTHER" id="PTHR40661">
    <property type="match status" value="1"/>
</dbReference>
<dbReference type="InterPro" id="IPR015927">
    <property type="entry name" value="Peptidase_S24_S26A/B/C"/>
</dbReference>
<evidence type="ECO:0000259" key="5">
    <source>
        <dbReference type="Pfam" id="PF00717"/>
    </source>
</evidence>
<evidence type="ECO:0000256" key="1">
    <source>
        <dbReference type="ARBA" id="ARBA00023015"/>
    </source>
</evidence>
<keyword evidence="3" id="KW-0804">Transcription</keyword>
<dbReference type="CDD" id="cd06529">
    <property type="entry name" value="S24_LexA-like"/>
    <property type="match status" value="1"/>
</dbReference>
<dbReference type="Pfam" id="PF00717">
    <property type="entry name" value="Peptidase_S24"/>
    <property type="match status" value="1"/>
</dbReference>
<dbReference type="InterPro" id="IPR001387">
    <property type="entry name" value="Cro/C1-type_HTH"/>
</dbReference>
<gene>
    <name evidence="6" type="ORF">A3860_35950</name>
</gene>
<feature type="domain" description="Peptidase S24/S26A/S26B/S26C" evidence="5">
    <location>
        <begin position="171"/>
        <end position="241"/>
    </location>
</feature>
<dbReference type="InterPro" id="IPR010982">
    <property type="entry name" value="Lambda_DNA-bd_dom_sf"/>
</dbReference>
<evidence type="ECO:0000256" key="3">
    <source>
        <dbReference type="ARBA" id="ARBA00023163"/>
    </source>
</evidence>
<evidence type="ECO:0000256" key="2">
    <source>
        <dbReference type="ARBA" id="ARBA00023125"/>
    </source>
</evidence>